<feature type="compositionally biased region" description="Basic and acidic residues" evidence="1">
    <location>
        <begin position="27"/>
        <end position="45"/>
    </location>
</feature>
<evidence type="ECO:0000313" key="3">
    <source>
        <dbReference type="Proteomes" id="UP000823388"/>
    </source>
</evidence>
<evidence type="ECO:0000256" key="1">
    <source>
        <dbReference type="SAM" id="MobiDB-lite"/>
    </source>
</evidence>
<evidence type="ECO:0000313" key="2">
    <source>
        <dbReference type="EMBL" id="KAG2565092.1"/>
    </source>
</evidence>
<feature type="region of interest" description="Disordered" evidence="1">
    <location>
        <begin position="22"/>
        <end position="50"/>
    </location>
</feature>
<proteinExistence type="predicted"/>
<accession>A0A8T0PXK1</accession>
<dbReference type="Proteomes" id="UP000823388">
    <property type="component" value="Chromosome 7N"/>
</dbReference>
<gene>
    <name evidence="2" type="ORF">PVAP13_7NG106134</name>
</gene>
<dbReference type="EMBL" id="CM029050">
    <property type="protein sequence ID" value="KAG2565092.1"/>
    <property type="molecule type" value="Genomic_DNA"/>
</dbReference>
<name>A0A8T0PXK1_PANVG</name>
<organism evidence="2 3">
    <name type="scientific">Panicum virgatum</name>
    <name type="common">Blackwell switchgrass</name>
    <dbReference type="NCBI Taxonomy" id="38727"/>
    <lineage>
        <taxon>Eukaryota</taxon>
        <taxon>Viridiplantae</taxon>
        <taxon>Streptophyta</taxon>
        <taxon>Embryophyta</taxon>
        <taxon>Tracheophyta</taxon>
        <taxon>Spermatophyta</taxon>
        <taxon>Magnoliopsida</taxon>
        <taxon>Liliopsida</taxon>
        <taxon>Poales</taxon>
        <taxon>Poaceae</taxon>
        <taxon>PACMAD clade</taxon>
        <taxon>Panicoideae</taxon>
        <taxon>Panicodae</taxon>
        <taxon>Paniceae</taxon>
        <taxon>Panicinae</taxon>
        <taxon>Panicum</taxon>
        <taxon>Panicum sect. Hiantes</taxon>
    </lineage>
</organism>
<comment type="caution">
    <text evidence="2">The sequence shown here is derived from an EMBL/GenBank/DDBJ whole genome shotgun (WGS) entry which is preliminary data.</text>
</comment>
<keyword evidence="3" id="KW-1185">Reference proteome</keyword>
<sequence>MLKLELRSTSRLESMKIACRPIRRSHGQQDEQIGRSARRTEDARGRANTPNCDRRLAARRYAGLPC</sequence>
<dbReference type="AlphaFoldDB" id="A0A8T0PXK1"/>
<protein>
    <submittedName>
        <fullName evidence="2">Uncharacterized protein</fullName>
    </submittedName>
</protein>
<reference evidence="2" key="1">
    <citation type="submission" date="2020-05" db="EMBL/GenBank/DDBJ databases">
        <title>WGS assembly of Panicum virgatum.</title>
        <authorList>
            <person name="Lovell J.T."/>
            <person name="Jenkins J."/>
            <person name="Shu S."/>
            <person name="Juenger T.E."/>
            <person name="Schmutz J."/>
        </authorList>
    </citation>
    <scope>NUCLEOTIDE SEQUENCE</scope>
    <source>
        <strain evidence="2">AP13</strain>
    </source>
</reference>